<name>A0ABD6EV63_9BILA</name>
<protein>
    <submittedName>
        <fullName evidence="1">Uncharacterized protein</fullName>
    </submittedName>
</protein>
<sequence length="232" mass="26791">MSFETAMRVNRDFRAAYYRLFKVEILSAFPSVDELLNCAGTSLAEDVVLKIRNTEKKEGITAAMDIFWRLVCYKPSVVEKMYVFAVNAKPALHAVVYREIPLTSMGYYLKFFHSRKEHPEVMFADHQVVLDPLTRCINIMALMKHLDRNLWSGHEKVAEKIGELIAVEGMSDRIKTEAQLDRATCLLLRTLPHMNDVQGCWYYEFCNACLKDSSNASIPYYIDKNYRIQLGL</sequence>
<reference evidence="1 2" key="1">
    <citation type="submission" date="2024-08" db="EMBL/GenBank/DDBJ databases">
        <title>Gnathostoma spinigerum genome.</title>
        <authorList>
            <person name="Gonzalez-Bertolin B."/>
            <person name="Monzon S."/>
            <person name="Zaballos A."/>
            <person name="Jimenez P."/>
            <person name="Dekumyoy P."/>
            <person name="Varona S."/>
            <person name="Cuesta I."/>
            <person name="Sumanam S."/>
            <person name="Adisakwattana P."/>
            <person name="Gasser R.B."/>
            <person name="Hernandez-Gonzalez A."/>
            <person name="Young N.D."/>
            <person name="Perteguer M.J."/>
        </authorList>
    </citation>
    <scope>NUCLEOTIDE SEQUENCE [LARGE SCALE GENOMIC DNA]</scope>
    <source>
        <strain evidence="1">AL3</strain>
        <tissue evidence="1">Liver</tissue>
    </source>
</reference>
<dbReference type="AlphaFoldDB" id="A0ABD6EV63"/>
<keyword evidence="2" id="KW-1185">Reference proteome</keyword>
<organism evidence="1 2">
    <name type="scientific">Gnathostoma spinigerum</name>
    <dbReference type="NCBI Taxonomy" id="75299"/>
    <lineage>
        <taxon>Eukaryota</taxon>
        <taxon>Metazoa</taxon>
        <taxon>Ecdysozoa</taxon>
        <taxon>Nematoda</taxon>
        <taxon>Chromadorea</taxon>
        <taxon>Rhabditida</taxon>
        <taxon>Spirurina</taxon>
        <taxon>Gnathostomatomorpha</taxon>
        <taxon>Gnathostomatoidea</taxon>
        <taxon>Gnathostomatidae</taxon>
        <taxon>Gnathostoma</taxon>
    </lineage>
</organism>
<accession>A0ABD6EV63</accession>
<proteinExistence type="predicted"/>
<dbReference type="Proteomes" id="UP001608902">
    <property type="component" value="Unassembled WGS sequence"/>
</dbReference>
<gene>
    <name evidence="1" type="ORF">AB6A40_009945</name>
</gene>
<evidence type="ECO:0000313" key="1">
    <source>
        <dbReference type="EMBL" id="MFH4983236.1"/>
    </source>
</evidence>
<comment type="caution">
    <text evidence="1">The sequence shown here is derived from an EMBL/GenBank/DDBJ whole genome shotgun (WGS) entry which is preliminary data.</text>
</comment>
<evidence type="ECO:0000313" key="2">
    <source>
        <dbReference type="Proteomes" id="UP001608902"/>
    </source>
</evidence>
<dbReference type="EMBL" id="JBGFUD010011539">
    <property type="protein sequence ID" value="MFH4983236.1"/>
    <property type="molecule type" value="Genomic_DNA"/>
</dbReference>